<keyword evidence="4" id="KW-0159">Chromosome partition</keyword>
<gene>
    <name evidence="8" type="ORF">H5410_064182</name>
</gene>
<evidence type="ECO:0000313" key="9">
    <source>
        <dbReference type="Proteomes" id="UP000824120"/>
    </source>
</evidence>
<dbReference type="GO" id="GO:0003682">
    <property type="term" value="F:chromatin binding"/>
    <property type="evidence" value="ECO:0007669"/>
    <property type="project" value="TreeGrafter"/>
</dbReference>
<dbReference type="GO" id="GO:1990414">
    <property type="term" value="P:replication-born double-strand break repair via sister chromatid exchange"/>
    <property type="evidence" value="ECO:0007669"/>
    <property type="project" value="TreeGrafter"/>
</dbReference>
<evidence type="ECO:0000313" key="8">
    <source>
        <dbReference type="EMBL" id="KAG5568800.1"/>
    </source>
</evidence>
<evidence type="ECO:0000256" key="1">
    <source>
        <dbReference type="ARBA" id="ARBA00004123"/>
    </source>
</evidence>
<dbReference type="InterPro" id="IPR045861">
    <property type="entry name" value="CorA_cytoplasmic_dom"/>
</dbReference>
<comment type="subunit">
    <text evidence="6">Component of the cohesin complex.</text>
</comment>
<dbReference type="InterPro" id="IPR036390">
    <property type="entry name" value="WH_DNA-bd_sf"/>
</dbReference>
<evidence type="ECO:0000259" key="7">
    <source>
        <dbReference type="Pfam" id="PF04824"/>
    </source>
</evidence>
<sequence length="325" mass="37348">MRLIEDAAHAPYHSITLPKSFQLDSFNFEDDLDLNRIEDTNLKSYEEITLEGETLAHEEQYAAILIDEDQWNDVMEPDEDLEELIMKDKETASLVVEEMMERDEPPSAILTEEYVMISATSIRKTSFQRNSRWLPHRKRRIMRNPVITIHLHPIRFLSTNVNGCRDDFTPSTCYREGLGVEDTVLPDLHEFDSSARILMHDLSFLDQDDKTPIGEQVGTTEFDTLPARTRFINELMSSSAHSFHMFSQTVARFLQEKSPEPPSSENTGDISLNTILEGKNKKICARMFYETLVLENCGLVNVNQNVPYGNITLKVTSRLKEQLLS</sequence>
<dbReference type="GO" id="GO:0007062">
    <property type="term" value="P:sister chromatid cohesion"/>
    <property type="evidence" value="ECO:0007669"/>
    <property type="project" value="InterPro"/>
</dbReference>
<organism evidence="8 9">
    <name type="scientific">Solanum commersonii</name>
    <name type="common">Commerson's wild potato</name>
    <name type="synonym">Commerson's nightshade</name>
    <dbReference type="NCBI Taxonomy" id="4109"/>
    <lineage>
        <taxon>Eukaryota</taxon>
        <taxon>Viridiplantae</taxon>
        <taxon>Streptophyta</taxon>
        <taxon>Embryophyta</taxon>
        <taxon>Tracheophyta</taxon>
        <taxon>Spermatophyta</taxon>
        <taxon>Magnoliopsida</taxon>
        <taxon>eudicotyledons</taxon>
        <taxon>Gunneridae</taxon>
        <taxon>Pentapetalae</taxon>
        <taxon>asterids</taxon>
        <taxon>lamiids</taxon>
        <taxon>Solanales</taxon>
        <taxon>Solanaceae</taxon>
        <taxon>Solanoideae</taxon>
        <taxon>Solaneae</taxon>
        <taxon>Solanum</taxon>
    </lineage>
</organism>
<accession>A0A9J5W089</accession>
<keyword evidence="3" id="KW-0131">Cell cycle</keyword>
<keyword evidence="3" id="KW-0132">Cell division</keyword>
<dbReference type="Proteomes" id="UP000824120">
    <property type="component" value="Unassembled WGS sequence"/>
</dbReference>
<dbReference type="AlphaFoldDB" id="A0A9J5W089"/>
<keyword evidence="5" id="KW-0539">Nucleus</keyword>
<dbReference type="InterPro" id="IPR039781">
    <property type="entry name" value="Rad21/Rec8-like"/>
</dbReference>
<dbReference type="InterPro" id="IPR023093">
    <property type="entry name" value="ScpA-like_C"/>
</dbReference>
<dbReference type="PANTHER" id="PTHR12585:SF55">
    <property type="entry name" value="SISTER CHROMATID COHESION 1 PROTEIN 3"/>
    <property type="match status" value="1"/>
</dbReference>
<dbReference type="InterPro" id="IPR006909">
    <property type="entry name" value="Rad21/Rec8_C_eu"/>
</dbReference>
<dbReference type="OrthoDB" id="10071381at2759"/>
<evidence type="ECO:0000256" key="4">
    <source>
        <dbReference type="ARBA" id="ARBA00022829"/>
    </source>
</evidence>
<evidence type="ECO:0000256" key="3">
    <source>
        <dbReference type="ARBA" id="ARBA00022776"/>
    </source>
</evidence>
<dbReference type="Pfam" id="PF04824">
    <property type="entry name" value="Rad21_Rec8"/>
    <property type="match status" value="1"/>
</dbReference>
<dbReference type="Gene3D" id="1.10.10.580">
    <property type="entry name" value="Structural maintenance of chromosome 1. Chain E"/>
    <property type="match status" value="1"/>
</dbReference>
<keyword evidence="3" id="KW-0498">Mitosis</keyword>
<comment type="subcellular location">
    <subcellularLocation>
        <location evidence="1">Nucleus</location>
    </subcellularLocation>
</comment>
<evidence type="ECO:0000256" key="6">
    <source>
        <dbReference type="ARBA" id="ARBA00064543"/>
    </source>
</evidence>
<comment type="similarity">
    <text evidence="2">Belongs to the rad21 family.</text>
</comment>
<name>A0A9J5W089_SOLCO</name>
<keyword evidence="9" id="KW-1185">Reference proteome</keyword>
<dbReference type="PANTHER" id="PTHR12585">
    <property type="entry name" value="SCC1 / RAD21 FAMILY MEMBER"/>
    <property type="match status" value="1"/>
</dbReference>
<dbReference type="GO" id="GO:0007059">
    <property type="term" value="P:chromosome segregation"/>
    <property type="evidence" value="ECO:0007669"/>
    <property type="project" value="UniProtKB-KW"/>
</dbReference>
<dbReference type="SUPFAM" id="SSF46785">
    <property type="entry name" value="Winged helix' DNA-binding domain"/>
    <property type="match status" value="1"/>
</dbReference>
<dbReference type="FunFam" id="1.10.10.580:FF:000002">
    <property type="entry name" value="Sister chromatid cohesion 1 protein 4"/>
    <property type="match status" value="1"/>
</dbReference>
<reference evidence="8" key="1">
    <citation type="submission" date="2020-09" db="EMBL/GenBank/DDBJ databases">
        <title>De no assembly of potato wild relative species, Solanum commersonii.</title>
        <authorList>
            <person name="Cho K."/>
        </authorList>
    </citation>
    <scope>NUCLEOTIDE SEQUENCE</scope>
    <source>
        <strain evidence="8">LZ3.2</strain>
        <tissue evidence="8">Leaf</tissue>
    </source>
</reference>
<dbReference type="GO" id="GO:0005634">
    <property type="term" value="C:nucleus"/>
    <property type="evidence" value="ECO:0007669"/>
    <property type="project" value="UniProtKB-SubCell"/>
</dbReference>
<proteinExistence type="inferred from homology"/>
<evidence type="ECO:0000256" key="5">
    <source>
        <dbReference type="ARBA" id="ARBA00023242"/>
    </source>
</evidence>
<comment type="caution">
    <text evidence="8">The sequence shown here is derived from an EMBL/GenBank/DDBJ whole genome shotgun (WGS) entry which is preliminary data.</text>
</comment>
<feature type="domain" description="Rad21/Rec8-like protein C-terminal eukaryotic" evidence="7">
    <location>
        <begin position="266"/>
        <end position="318"/>
    </location>
</feature>
<dbReference type="GO" id="GO:0008278">
    <property type="term" value="C:cohesin complex"/>
    <property type="evidence" value="ECO:0007669"/>
    <property type="project" value="InterPro"/>
</dbReference>
<evidence type="ECO:0000256" key="2">
    <source>
        <dbReference type="ARBA" id="ARBA00009870"/>
    </source>
</evidence>
<dbReference type="EMBL" id="JACXVP010000042">
    <property type="protein sequence ID" value="KAG5568800.1"/>
    <property type="molecule type" value="Genomic_DNA"/>
</dbReference>
<protein>
    <recommendedName>
        <fullName evidence="7">Rad21/Rec8-like protein C-terminal eukaryotic domain-containing protein</fullName>
    </recommendedName>
</protein>
<dbReference type="SUPFAM" id="SSF143865">
    <property type="entry name" value="CorA soluble domain-like"/>
    <property type="match status" value="1"/>
</dbReference>